<organism evidence="1 2">
    <name type="scientific">Panagrolaimus sp. ES5</name>
    <dbReference type="NCBI Taxonomy" id="591445"/>
    <lineage>
        <taxon>Eukaryota</taxon>
        <taxon>Metazoa</taxon>
        <taxon>Ecdysozoa</taxon>
        <taxon>Nematoda</taxon>
        <taxon>Chromadorea</taxon>
        <taxon>Rhabditida</taxon>
        <taxon>Tylenchina</taxon>
        <taxon>Panagrolaimomorpha</taxon>
        <taxon>Panagrolaimoidea</taxon>
        <taxon>Panagrolaimidae</taxon>
        <taxon>Panagrolaimus</taxon>
    </lineage>
</organism>
<protein>
    <submittedName>
        <fullName evidence="2">Uncharacterized protein</fullName>
    </submittedName>
</protein>
<name>A0AC34G6H9_9BILA</name>
<accession>A0AC34G6H9</accession>
<sequence length="124" mass="14002">MDYCHSVLFCDESNLEIDDECLRIISSKSAPSTPLLQLYAPDTFSSISLPALVEFIRSTNFLRNASIFLSRVYGSRHKLITSFSPLIQPLDSEESLYDFQAIINVTEDVCVRLNIYNLEASAQD</sequence>
<dbReference type="Proteomes" id="UP000887579">
    <property type="component" value="Unplaced"/>
</dbReference>
<dbReference type="WBParaSite" id="ES5_v2.g25276.t1">
    <property type="protein sequence ID" value="ES5_v2.g25276.t1"/>
    <property type="gene ID" value="ES5_v2.g25276"/>
</dbReference>
<evidence type="ECO:0000313" key="1">
    <source>
        <dbReference type="Proteomes" id="UP000887579"/>
    </source>
</evidence>
<evidence type="ECO:0000313" key="2">
    <source>
        <dbReference type="WBParaSite" id="ES5_v2.g25276.t1"/>
    </source>
</evidence>
<proteinExistence type="predicted"/>
<reference evidence="2" key="1">
    <citation type="submission" date="2022-11" db="UniProtKB">
        <authorList>
            <consortium name="WormBaseParasite"/>
        </authorList>
    </citation>
    <scope>IDENTIFICATION</scope>
</reference>